<sequence>MGWLLRVNRLYGRSERWLRSAAFAEAFQGGCWPEHASLYQVSRWETAAVRAPYLAVRRYEELLDLPSHHLVALVDTIHRYTASTENVLPALARAPDRSAASGRLDELVDRAASSTALLTGVEWDELTRRLSAAPGVVISPHRAWADIAERLLSETIVADGIAWMQRYEALSRLLAHPVGQQAAVAACASLAADRTNQVFVETVSVLDASDHPDANRHVLQQLVHPTNERAQYGALRASVRKLRFGHFTAVEMPRLVAIIQELTFDTTRRDDLQPLAAELLRRLPDTISSASRTRLLALAADPILDQVLRAGRLADREASRRLVARLAGTVVALMPRDVPQFRDDVLPTLLDEMLFSPVFDVRLLAAITVSGTPYRRPLAATLAAELAVPAVLGASVAPAIIEALRVLGGTEQRAAIERLITVSGVPARVTVAAAQAIGHVGGRSEDRFWRQAITYHAGLWRRTRRPASAAALNGLTYGLGMARNRGVLHRLRADDRMPEQVRAAATWWLNLSTVVYEGANR</sequence>
<gene>
    <name evidence="1" type="ORF">GA0070606_5353</name>
</gene>
<name>A0A1C6VVB6_9ACTN</name>
<protein>
    <submittedName>
        <fullName evidence="1">Uncharacterized protein</fullName>
    </submittedName>
</protein>
<organism evidence="1 2">
    <name type="scientific">Micromonospora citrea</name>
    <dbReference type="NCBI Taxonomy" id="47855"/>
    <lineage>
        <taxon>Bacteria</taxon>
        <taxon>Bacillati</taxon>
        <taxon>Actinomycetota</taxon>
        <taxon>Actinomycetes</taxon>
        <taxon>Micromonosporales</taxon>
        <taxon>Micromonosporaceae</taxon>
        <taxon>Micromonospora</taxon>
    </lineage>
</organism>
<proteinExistence type="predicted"/>
<keyword evidence="2" id="KW-1185">Reference proteome</keyword>
<dbReference type="Proteomes" id="UP000199001">
    <property type="component" value="Unassembled WGS sequence"/>
</dbReference>
<dbReference type="EMBL" id="FMHZ01000002">
    <property type="protein sequence ID" value="SCL70298.1"/>
    <property type="molecule type" value="Genomic_DNA"/>
</dbReference>
<reference evidence="2" key="1">
    <citation type="submission" date="2016-06" db="EMBL/GenBank/DDBJ databases">
        <authorList>
            <person name="Varghese N."/>
            <person name="Submissions Spin"/>
        </authorList>
    </citation>
    <scope>NUCLEOTIDE SEQUENCE [LARGE SCALE GENOMIC DNA]</scope>
    <source>
        <strain evidence="2">DSM 43903</strain>
    </source>
</reference>
<dbReference type="AlphaFoldDB" id="A0A1C6VVB6"/>
<evidence type="ECO:0000313" key="2">
    <source>
        <dbReference type="Proteomes" id="UP000199001"/>
    </source>
</evidence>
<dbReference type="RefSeq" id="WP_091105595.1">
    <property type="nucleotide sequence ID" value="NZ_FMHZ01000002.1"/>
</dbReference>
<evidence type="ECO:0000313" key="1">
    <source>
        <dbReference type="EMBL" id="SCL70298.1"/>
    </source>
</evidence>
<dbReference type="OrthoDB" id="3765661at2"/>
<accession>A0A1C6VVB6</accession>